<evidence type="ECO:0000313" key="3">
    <source>
        <dbReference type="Proteomes" id="UP001057520"/>
    </source>
</evidence>
<keyword evidence="1" id="KW-0812">Transmembrane</keyword>
<sequence>MQDLFWSFWWLMFPVSFMLLGAFRAWLSYRARREVVEALRDLAKAGREPPAALVAQLNR</sequence>
<evidence type="ECO:0000256" key="1">
    <source>
        <dbReference type="SAM" id="Phobius"/>
    </source>
</evidence>
<keyword evidence="3" id="KW-1185">Reference proteome</keyword>
<proteinExistence type="predicted"/>
<reference evidence="2 3" key="1">
    <citation type="submission" date="2022-04" db="EMBL/GenBank/DDBJ databases">
        <title>Genome sequence of soybean root-associated Caulobacter segnis RL271.</title>
        <authorList>
            <person name="Longley R."/>
            <person name="Bonito G."/>
            <person name="Trigodet F."/>
            <person name="Crosson S."/>
            <person name="Fiebig A."/>
        </authorList>
    </citation>
    <scope>NUCLEOTIDE SEQUENCE [LARGE SCALE GENOMIC DNA]</scope>
    <source>
        <strain evidence="2 3">RL271</strain>
    </source>
</reference>
<dbReference type="Proteomes" id="UP001057520">
    <property type="component" value="Chromosome"/>
</dbReference>
<accession>A0ABY4ZMS6</accession>
<protein>
    <submittedName>
        <fullName evidence="2">Uncharacterized protein</fullName>
    </submittedName>
</protein>
<keyword evidence="1" id="KW-0472">Membrane</keyword>
<organism evidence="2 3">
    <name type="scientific">Caulobacter segnis</name>
    <dbReference type="NCBI Taxonomy" id="88688"/>
    <lineage>
        <taxon>Bacteria</taxon>
        <taxon>Pseudomonadati</taxon>
        <taxon>Pseudomonadota</taxon>
        <taxon>Alphaproteobacteria</taxon>
        <taxon>Caulobacterales</taxon>
        <taxon>Caulobacteraceae</taxon>
        <taxon>Caulobacter</taxon>
    </lineage>
</organism>
<gene>
    <name evidence="2" type="ORF">MZV50_14775</name>
</gene>
<name>A0ABY4ZMS6_9CAUL</name>
<feature type="transmembrane region" description="Helical" evidence="1">
    <location>
        <begin position="6"/>
        <end position="27"/>
    </location>
</feature>
<evidence type="ECO:0000313" key="2">
    <source>
        <dbReference type="EMBL" id="USQ93881.1"/>
    </source>
</evidence>
<dbReference type="EMBL" id="CP096040">
    <property type="protein sequence ID" value="USQ93881.1"/>
    <property type="molecule type" value="Genomic_DNA"/>
</dbReference>
<keyword evidence="1" id="KW-1133">Transmembrane helix</keyword>